<organism evidence="3 4">
    <name type="scientific">Uabimicrobium amorphum</name>
    <dbReference type="NCBI Taxonomy" id="2596890"/>
    <lineage>
        <taxon>Bacteria</taxon>
        <taxon>Pseudomonadati</taxon>
        <taxon>Planctomycetota</taxon>
        <taxon>Candidatus Uabimicrobiia</taxon>
        <taxon>Candidatus Uabimicrobiales</taxon>
        <taxon>Candidatus Uabimicrobiaceae</taxon>
        <taxon>Candidatus Uabimicrobium</taxon>
    </lineage>
</organism>
<proteinExistence type="predicted"/>
<feature type="domain" description="DUF374" evidence="2">
    <location>
        <begin position="85"/>
        <end position="151"/>
    </location>
</feature>
<accession>A0A5S9IWB5</accession>
<gene>
    <name evidence="3" type="ORF">UABAM_06701</name>
</gene>
<dbReference type="SUPFAM" id="SSF69593">
    <property type="entry name" value="Glycerol-3-phosphate (1)-acyltransferase"/>
    <property type="match status" value="1"/>
</dbReference>
<dbReference type="Pfam" id="PF04028">
    <property type="entry name" value="DUF374"/>
    <property type="match status" value="1"/>
</dbReference>
<protein>
    <recommendedName>
        <fullName evidence="2">DUF374 domain-containing protein</fullName>
    </recommendedName>
</protein>
<evidence type="ECO:0000256" key="1">
    <source>
        <dbReference type="SAM" id="Phobius"/>
    </source>
</evidence>
<dbReference type="CDD" id="cd07983">
    <property type="entry name" value="LPLAT_DUF374-like"/>
    <property type="match status" value="1"/>
</dbReference>
<dbReference type="KEGG" id="uam:UABAM_06701"/>
<dbReference type="Proteomes" id="UP000326354">
    <property type="component" value="Chromosome"/>
</dbReference>
<reference evidence="3 4" key="1">
    <citation type="submission" date="2019-08" db="EMBL/GenBank/DDBJ databases">
        <title>Complete genome sequence of Candidatus Uab amorphum.</title>
        <authorList>
            <person name="Shiratori T."/>
            <person name="Suzuki S."/>
            <person name="Kakizawa Y."/>
            <person name="Ishida K."/>
        </authorList>
    </citation>
    <scope>NUCLEOTIDE SEQUENCE [LARGE SCALE GENOMIC DNA]</scope>
    <source>
        <strain evidence="3 4">SRT547</strain>
    </source>
</reference>
<keyword evidence="1" id="KW-0812">Transmembrane</keyword>
<dbReference type="OrthoDB" id="9810508at2"/>
<dbReference type="RefSeq" id="WP_152021898.1">
    <property type="nucleotide sequence ID" value="NZ_AP019860.1"/>
</dbReference>
<dbReference type="InterPro" id="IPR007172">
    <property type="entry name" value="DUF374"/>
</dbReference>
<sequence>MDRPEKLSTIKKRRSLSFRIAKWWIPKFFYCTSYLIFGTARMRYFSKNNFDELVDNNKSIIVACFHQGILFLPFLLRHNRYGKRIAMVSTSPEGDYIAGAMKMFGQSAARGSSTRGGKKALQVMIDMLNEGHQQPQAHHGLITVDGPKGPAHEVKMGVVKLAKETGLPIVPMNWYAGSGITLRNWDQTMLPRPFSKLAIAYGEPIFVSKDACEKKMEETRQEVARSLEDCYRIVQENA</sequence>
<keyword evidence="4" id="KW-1185">Reference proteome</keyword>
<dbReference type="EMBL" id="AP019860">
    <property type="protein sequence ID" value="BBM88280.1"/>
    <property type="molecule type" value="Genomic_DNA"/>
</dbReference>
<keyword evidence="1" id="KW-0472">Membrane</keyword>
<name>A0A5S9IWB5_UABAM</name>
<feature type="transmembrane region" description="Helical" evidence="1">
    <location>
        <begin position="60"/>
        <end position="76"/>
    </location>
</feature>
<evidence type="ECO:0000313" key="4">
    <source>
        <dbReference type="Proteomes" id="UP000326354"/>
    </source>
</evidence>
<dbReference type="AlphaFoldDB" id="A0A5S9IWB5"/>
<evidence type="ECO:0000313" key="3">
    <source>
        <dbReference type="EMBL" id="BBM88280.1"/>
    </source>
</evidence>
<evidence type="ECO:0000259" key="2">
    <source>
        <dbReference type="Pfam" id="PF04028"/>
    </source>
</evidence>
<keyword evidence="1" id="KW-1133">Transmembrane helix</keyword>
<feature type="transmembrane region" description="Helical" evidence="1">
    <location>
        <begin position="21"/>
        <end position="40"/>
    </location>
</feature>